<feature type="region of interest" description="UBR4 E3 catalytic module" evidence="1">
    <location>
        <begin position="328"/>
        <end position="581"/>
    </location>
</feature>
<dbReference type="PANTHER" id="PTHR21725">
    <property type="entry name" value="E3 UBIQUITIN-PROTEIN LIGASE UBR4"/>
    <property type="match status" value="1"/>
</dbReference>
<organism evidence="3 4">
    <name type="scientific">Caligus rogercresseyi</name>
    <name type="common">Sea louse</name>
    <dbReference type="NCBI Taxonomy" id="217165"/>
    <lineage>
        <taxon>Eukaryota</taxon>
        <taxon>Metazoa</taxon>
        <taxon>Ecdysozoa</taxon>
        <taxon>Arthropoda</taxon>
        <taxon>Crustacea</taxon>
        <taxon>Multicrustacea</taxon>
        <taxon>Hexanauplia</taxon>
        <taxon>Copepoda</taxon>
        <taxon>Siphonostomatoida</taxon>
        <taxon>Caligidae</taxon>
        <taxon>Caligus</taxon>
    </lineage>
</organism>
<gene>
    <name evidence="3" type="ORF">FKW44_018765</name>
</gene>
<sequence length="581" mass="65097">MLGNPYSSNDPDLGPLMRNVKNKICADCELVALLEDDNGMELLVNNKIVSLDLPVKDVYMKIWAPEAHEGDPMKIIYRMRGLLGDATEEFIETLDSKEGEDKDEEEVYKMASIMAECDGLEVMLERLGSIQDVQYSKPLLLVLLKLFSHSIKLKVNREKLLRPAYKTIPLLLNCLKLSLCDPSSSLNDMILEAMERLLVEAAGGNSIQGYCEFASNPVSTEDIQELLRHAVHLRSGTAIHTSLMRVLPFLTYGTTIKWSYSSVTLMRSLSLTRCQMETFVAMCDGIERNKIGNTMKDLMVKSGIMNKATKTVLLKADDPFWKAFVTRPSLKYILRAMAGLVAKHPPTQLALSSECICILHQMEQVSSDEHVGSLAESVLEAIKSQPEAYAKVLEVRQQTKAEKKKLAMAMRAKQLKAIGLKANDRGQVKADNSILQQFVEIAEESGLSCNICREGYKFQPYKVLAIYTYTKDCPLEEFEPGSRKTLGYSTVTHFNLVHVDCHLAAVRQARSRDEWDSALLQNANTKCNGLLPLWGPQVAESAYASSLARHNNYLGEATQHRDIGYHSTIHDLKLLLLRFAE</sequence>
<dbReference type="EMBL" id="CP045902">
    <property type="protein sequence ID" value="QQP38245.1"/>
    <property type="molecule type" value="Genomic_DNA"/>
</dbReference>
<feature type="domain" description="E3 ubiquitin ligase UBR4 C-terminal" evidence="2">
    <location>
        <begin position="1"/>
        <end position="580"/>
    </location>
</feature>
<dbReference type="Proteomes" id="UP000595437">
    <property type="component" value="Chromosome 13"/>
</dbReference>
<dbReference type="InterPro" id="IPR045189">
    <property type="entry name" value="UBR4-like"/>
</dbReference>
<accession>A0A7T8JY95</accession>
<keyword evidence="1" id="KW-0862">Zinc</keyword>
<proteinExistence type="inferred from homology"/>
<keyword evidence="1" id="KW-0479">Metal-binding</keyword>
<keyword evidence="1" id="KW-0863">Zinc-finger</keyword>
<protein>
    <submittedName>
        <fullName evidence="3">Protein purity of essencelike</fullName>
    </submittedName>
</protein>
<evidence type="ECO:0000259" key="2">
    <source>
        <dbReference type="Pfam" id="PF13764"/>
    </source>
</evidence>
<feature type="non-terminal residue" evidence="3">
    <location>
        <position position="1"/>
    </location>
</feature>
<dbReference type="PROSITE" id="PS52043">
    <property type="entry name" value="UBR4_E3"/>
    <property type="match status" value="1"/>
</dbReference>
<evidence type="ECO:0000313" key="4">
    <source>
        <dbReference type="Proteomes" id="UP000595437"/>
    </source>
</evidence>
<evidence type="ECO:0000313" key="3">
    <source>
        <dbReference type="EMBL" id="QQP38245.1"/>
    </source>
</evidence>
<dbReference type="OrthoDB" id="6348962at2759"/>
<name>A0A7T8JY95_CALRO</name>
<reference evidence="4" key="1">
    <citation type="submission" date="2021-01" db="EMBL/GenBank/DDBJ databases">
        <title>Caligus Genome Assembly.</title>
        <authorList>
            <person name="Gallardo-Escarate C."/>
        </authorList>
    </citation>
    <scope>NUCLEOTIDE SEQUENCE [LARGE SCALE GENOMIC DNA]</scope>
</reference>
<dbReference type="InterPro" id="IPR025704">
    <property type="entry name" value="E3_Ub_ligase_UBR4_C"/>
</dbReference>
<dbReference type="GO" id="GO:0008270">
    <property type="term" value="F:zinc ion binding"/>
    <property type="evidence" value="ECO:0007669"/>
    <property type="project" value="UniProtKB-KW"/>
</dbReference>
<keyword evidence="4" id="KW-1185">Reference proteome</keyword>
<comment type="similarity">
    <text evidence="1">Belongs to the UBR4 family.</text>
</comment>
<dbReference type="Pfam" id="PF13764">
    <property type="entry name" value="E3_UbLigase_R4"/>
    <property type="match status" value="1"/>
</dbReference>
<dbReference type="PANTHER" id="PTHR21725:SF1">
    <property type="entry name" value="E3 UBIQUITIN-PROTEIN LIGASE UBR4"/>
    <property type="match status" value="1"/>
</dbReference>
<evidence type="ECO:0000256" key="1">
    <source>
        <dbReference type="PROSITE-ProRule" id="PRU01388"/>
    </source>
</evidence>
<dbReference type="AlphaFoldDB" id="A0A7T8JY95"/>